<dbReference type="InterPro" id="IPR025714">
    <property type="entry name" value="Methyltranfer_dom"/>
</dbReference>
<dbReference type="PANTHER" id="PTHR45128:SF1">
    <property type="entry name" value="S-ADENOSYLMETHIONINE-DEPENDENT METHYLTRANSFERASE RV2258C"/>
    <property type="match status" value="1"/>
</dbReference>
<evidence type="ECO:0000313" key="3">
    <source>
        <dbReference type="Proteomes" id="UP000799537"/>
    </source>
</evidence>
<dbReference type="AlphaFoldDB" id="A0A6A6CJU3"/>
<dbReference type="OrthoDB" id="10017101at2759"/>
<keyword evidence="3" id="KW-1185">Reference proteome</keyword>
<dbReference type="EMBL" id="ML993593">
    <property type="protein sequence ID" value="KAF2167494.1"/>
    <property type="molecule type" value="Genomic_DNA"/>
</dbReference>
<organism evidence="2 3">
    <name type="scientific">Zasmidium cellare ATCC 36951</name>
    <dbReference type="NCBI Taxonomy" id="1080233"/>
    <lineage>
        <taxon>Eukaryota</taxon>
        <taxon>Fungi</taxon>
        <taxon>Dikarya</taxon>
        <taxon>Ascomycota</taxon>
        <taxon>Pezizomycotina</taxon>
        <taxon>Dothideomycetes</taxon>
        <taxon>Dothideomycetidae</taxon>
        <taxon>Mycosphaerellales</taxon>
        <taxon>Mycosphaerellaceae</taxon>
        <taxon>Zasmidium</taxon>
    </lineage>
</organism>
<proteinExistence type="predicted"/>
<dbReference type="Pfam" id="PF13847">
    <property type="entry name" value="Methyltransf_31"/>
    <property type="match status" value="1"/>
</dbReference>
<dbReference type="SUPFAM" id="SSF53335">
    <property type="entry name" value="S-adenosyl-L-methionine-dependent methyltransferases"/>
    <property type="match status" value="1"/>
</dbReference>
<sequence length="264" mass="29190">MADQPQQAHYHKLNERNFNQRTAKEHARHLLPYIKPHHWILDLGCGPGAITADLAELVPKGEVVGIDVDETFIEAGKALAEKRGLKNVTFRPGDVKTDLTTIPPSSFDIIHAHQLLLHLPSPVTVVLEAHRILKPCGIFSTVDSALRTIIPAIPGAIASNETYERFTRSRGADPNFGLTHHIVAHEAGFAWEDMEMSSWTMREMGEEGKKRIAEGAGPAAEGFMERGLISAEEAEAQREGGVEWAGLRESRWLEVASGLVCWKR</sequence>
<dbReference type="PANTHER" id="PTHR45128">
    <property type="entry name" value="METHYLTRANSFERASE TYPE 11"/>
    <property type="match status" value="1"/>
</dbReference>
<feature type="domain" description="Methyltransferase" evidence="1">
    <location>
        <begin position="37"/>
        <end position="162"/>
    </location>
</feature>
<accession>A0A6A6CJU3</accession>
<dbReference type="GeneID" id="54559548"/>
<dbReference type="Gene3D" id="3.40.50.150">
    <property type="entry name" value="Vaccinia Virus protein VP39"/>
    <property type="match status" value="1"/>
</dbReference>
<reference evidence="2" key="1">
    <citation type="journal article" date="2020" name="Stud. Mycol.">
        <title>101 Dothideomycetes genomes: a test case for predicting lifestyles and emergence of pathogens.</title>
        <authorList>
            <person name="Haridas S."/>
            <person name="Albert R."/>
            <person name="Binder M."/>
            <person name="Bloem J."/>
            <person name="Labutti K."/>
            <person name="Salamov A."/>
            <person name="Andreopoulos B."/>
            <person name="Baker S."/>
            <person name="Barry K."/>
            <person name="Bills G."/>
            <person name="Bluhm B."/>
            <person name="Cannon C."/>
            <person name="Castanera R."/>
            <person name="Culley D."/>
            <person name="Daum C."/>
            <person name="Ezra D."/>
            <person name="Gonzalez J."/>
            <person name="Henrissat B."/>
            <person name="Kuo A."/>
            <person name="Liang C."/>
            <person name="Lipzen A."/>
            <person name="Lutzoni F."/>
            <person name="Magnuson J."/>
            <person name="Mondo S."/>
            <person name="Nolan M."/>
            <person name="Ohm R."/>
            <person name="Pangilinan J."/>
            <person name="Park H.-J."/>
            <person name="Ramirez L."/>
            <person name="Alfaro M."/>
            <person name="Sun H."/>
            <person name="Tritt A."/>
            <person name="Yoshinaga Y."/>
            <person name="Zwiers L.-H."/>
            <person name="Turgeon B."/>
            <person name="Goodwin S."/>
            <person name="Spatafora J."/>
            <person name="Crous P."/>
            <person name="Grigoriev I."/>
        </authorList>
    </citation>
    <scope>NUCLEOTIDE SEQUENCE</scope>
    <source>
        <strain evidence="2">ATCC 36951</strain>
    </source>
</reference>
<name>A0A6A6CJU3_ZASCE</name>
<dbReference type="CDD" id="cd02440">
    <property type="entry name" value="AdoMet_MTases"/>
    <property type="match status" value="1"/>
</dbReference>
<dbReference type="Proteomes" id="UP000799537">
    <property type="component" value="Unassembled WGS sequence"/>
</dbReference>
<dbReference type="InterPro" id="IPR053173">
    <property type="entry name" value="SAM-binding_MTase"/>
</dbReference>
<evidence type="ECO:0000313" key="2">
    <source>
        <dbReference type="EMBL" id="KAF2167494.1"/>
    </source>
</evidence>
<evidence type="ECO:0000259" key="1">
    <source>
        <dbReference type="Pfam" id="PF13847"/>
    </source>
</evidence>
<dbReference type="RefSeq" id="XP_033668383.1">
    <property type="nucleotide sequence ID" value="XM_033806276.1"/>
</dbReference>
<dbReference type="InterPro" id="IPR029063">
    <property type="entry name" value="SAM-dependent_MTases_sf"/>
</dbReference>
<protein>
    <recommendedName>
        <fullName evidence="1">Methyltransferase domain-containing protein</fullName>
    </recommendedName>
</protein>
<gene>
    <name evidence="2" type="ORF">M409DRAFT_22303</name>
</gene>